<dbReference type="InterPro" id="IPR009832">
    <property type="entry name" value="DUF1397"/>
</dbReference>
<dbReference type="OrthoDB" id="6760427at2759"/>
<accession>A0A9N9MEX4</accession>
<sequence length="237" mass="26865">MKLLIFVLAAFAAIQTTTSDSYGENALARYSVPAILEYNKDGLEKTTEDICPGYGLRVENVTEKVQKCLSEVDFGSQTLCSATRRAVYECALPITSLLDECLPAQSKRIPTIVVKMIGSAVDYLCKANGEHIVEYLNPCFRNVTKQSETCIKKFTDKFDEIDRTKKYPTAQAMCEFYESFRSCLEGHLETSCAHPITRESFLQFYDQLLEVCRSENLKKNDSKASLHKKYRTSMLHN</sequence>
<dbReference type="Proteomes" id="UP001152799">
    <property type="component" value="Chromosome 1"/>
</dbReference>
<dbReference type="EMBL" id="OU892277">
    <property type="protein sequence ID" value="CAG9761087.1"/>
    <property type="molecule type" value="Genomic_DNA"/>
</dbReference>
<reference evidence="2" key="1">
    <citation type="submission" date="2022-01" db="EMBL/GenBank/DDBJ databases">
        <authorList>
            <person name="King R."/>
        </authorList>
    </citation>
    <scope>NUCLEOTIDE SEQUENCE</scope>
</reference>
<dbReference type="Pfam" id="PF07165">
    <property type="entry name" value="DUF1397"/>
    <property type="match status" value="1"/>
</dbReference>
<evidence type="ECO:0000313" key="3">
    <source>
        <dbReference type="Proteomes" id="UP001152799"/>
    </source>
</evidence>
<feature type="signal peptide" evidence="1">
    <location>
        <begin position="1"/>
        <end position="19"/>
    </location>
</feature>
<proteinExistence type="predicted"/>
<name>A0A9N9MEX4_9CUCU</name>
<evidence type="ECO:0000313" key="2">
    <source>
        <dbReference type="EMBL" id="CAG9761087.1"/>
    </source>
</evidence>
<protein>
    <submittedName>
        <fullName evidence="2">Uncharacterized protein</fullName>
    </submittedName>
</protein>
<feature type="chain" id="PRO_5040359376" evidence="1">
    <location>
        <begin position="20"/>
        <end position="237"/>
    </location>
</feature>
<evidence type="ECO:0000256" key="1">
    <source>
        <dbReference type="SAM" id="SignalP"/>
    </source>
</evidence>
<keyword evidence="1" id="KW-0732">Signal</keyword>
<organism evidence="2 3">
    <name type="scientific">Ceutorhynchus assimilis</name>
    <name type="common">cabbage seed weevil</name>
    <dbReference type="NCBI Taxonomy" id="467358"/>
    <lineage>
        <taxon>Eukaryota</taxon>
        <taxon>Metazoa</taxon>
        <taxon>Ecdysozoa</taxon>
        <taxon>Arthropoda</taxon>
        <taxon>Hexapoda</taxon>
        <taxon>Insecta</taxon>
        <taxon>Pterygota</taxon>
        <taxon>Neoptera</taxon>
        <taxon>Endopterygota</taxon>
        <taxon>Coleoptera</taxon>
        <taxon>Polyphaga</taxon>
        <taxon>Cucujiformia</taxon>
        <taxon>Curculionidae</taxon>
        <taxon>Ceutorhynchinae</taxon>
        <taxon>Ceutorhynchus</taxon>
    </lineage>
</organism>
<keyword evidence="3" id="KW-1185">Reference proteome</keyword>
<dbReference type="AlphaFoldDB" id="A0A9N9MEX4"/>
<gene>
    <name evidence="2" type="ORF">CEUTPL_LOCUS1798</name>
</gene>